<dbReference type="Pfam" id="PF13360">
    <property type="entry name" value="PQQ_2"/>
    <property type="match status" value="1"/>
</dbReference>
<comment type="caution">
    <text evidence="2">The sequence shown here is derived from an EMBL/GenBank/DDBJ whole genome shotgun (WGS) entry which is preliminary data.</text>
</comment>
<accession>A0A225DIS8</accession>
<feature type="domain" description="Pyrrolo-quinoline quinone repeat" evidence="1">
    <location>
        <begin position="63"/>
        <end position="313"/>
    </location>
</feature>
<dbReference type="PANTHER" id="PTHR34512:SF30">
    <property type="entry name" value="OUTER MEMBRANE PROTEIN ASSEMBLY FACTOR BAMB"/>
    <property type="match status" value="1"/>
</dbReference>
<protein>
    <recommendedName>
        <fullName evidence="1">Pyrrolo-quinoline quinone repeat domain-containing protein</fullName>
    </recommendedName>
</protein>
<evidence type="ECO:0000259" key="1">
    <source>
        <dbReference type="Pfam" id="PF13360"/>
    </source>
</evidence>
<sequence length="410" mass="44453">MWKETGVIEHFPANGPKKLWSVPIRGGYSGPAVVGGLVYVTDYARADGDATNNPAKRGELTGKERVLCLDAKTGQKVWKHEYDCTYSVSYPTGPRCTPTVAGGNVYALGAMGNLVCLTAADGKLVWARDFKKDYNTGAPMWGFCGHPLVYKNLVICIVGGDGTVAVAFDKDTGVERWRALSAPEPGYCAPTLIEAGGTKQLVIWHAKSINGLDPDTGKKYWSVPLEPKYGMAIMAPLKIGDYLFAGGIGHQAVLLKLDPNRPDVSVVWHGRQGTAIYPVNSPPVADGDTIYGVDQPGQLRAVRVSTGERLWSTFKPILGEAKDDDYAGAGSGTAFLVKHGDRYFLFGETGHLIIARLTPERYEEIGRAKLVEPTGDAMGRKVVWSYPAFANKCVYVRNDKEIACYSLAKE</sequence>
<gene>
    <name evidence="2" type="ORF">FRUB_07598</name>
</gene>
<evidence type="ECO:0000313" key="3">
    <source>
        <dbReference type="Proteomes" id="UP000214646"/>
    </source>
</evidence>
<name>A0A225DIS8_9BACT</name>
<dbReference type="EMBL" id="NIDE01000014">
    <property type="protein sequence ID" value="OWK38478.1"/>
    <property type="molecule type" value="Genomic_DNA"/>
</dbReference>
<keyword evidence="3" id="KW-1185">Reference proteome</keyword>
<evidence type="ECO:0000313" key="2">
    <source>
        <dbReference type="EMBL" id="OWK38478.1"/>
    </source>
</evidence>
<dbReference type="Gene3D" id="2.40.10.480">
    <property type="match status" value="1"/>
</dbReference>
<dbReference type="InterPro" id="IPR018391">
    <property type="entry name" value="PQQ_b-propeller_rpt"/>
</dbReference>
<organism evidence="2 3">
    <name type="scientific">Fimbriiglobus ruber</name>
    <dbReference type="NCBI Taxonomy" id="1908690"/>
    <lineage>
        <taxon>Bacteria</taxon>
        <taxon>Pseudomonadati</taxon>
        <taxon>Planctomycetota</taxon>
        <taxon>Planctomycetia</taxon>
        <taxon>Gemmatales</taxon>
        <taxon>Gemmataceae</taxon>
        <taxon>Fimbriiglobus</taxon>
    </lineage>
</organism>
<dbReference type="SUPFAM" id="SSF50998">
    <property type="entry name" value="Quinoprotein alcohol dehydrogenase-like"/>
    <property type="match status" value="1"/>
</dbReference>
<reference evidence="3" key="1">
    <citation type="submission" date="2017-06" db="EMBL/GenBank/DDBJ databases">
        <title>Genome analysis of Fimbriiglobus ruber SP5, the first member of the order Planctomycetales with confirmed chitinolytic capability.</title>
        <authorList>
            <person name="Ravin N.V."/>
            <person name="Rakitin A.L."/>
            <person name="Ivanova A.A."/>
            <person name="Beletsky A.V."/>
            <person name="Kulichevskaya I.S."/>
            <person name="Mardanov A.V."/>
            <person name="Dedysh S.N."/>
        </authorList>
    </citation>
    <scope>NUCLEOTIDE SEQUENCE [LARGE SCALE GENOMIC DNA]</scope>
    <source>
        <strain evidence="3">SP5</strain>
    </source>
</reference>
<dbReference type="AlphaFoldDB" id="A0A225DIS8"/>
<dbReference type="Proteomes" id="UP000214646">
    <property type="component" value="Unassembled WGS sequence"/>
</dbReference>
<dbReference type="InterPro" id="IPR015943">
    <property type="entry name" value="WD40/YVTN_repeat-like_dom_sf"/>
</dbReference>
<dbReference type="InterPro" id="IPR011047">
    <property type="entry name" value="Quinoprotein_ADH-like_sf"/>
</dbReference>
<proteinExistence type="predicted"/>
<dbReference type="SMART" id="SM00564">
    <property type="entry name" value="PQQ"/>
    <property type="match status" value="3"/>
</dbReference>
<dbReference type="Gene3D" id="2.130.10.10">
    <property type="entry name" value="YVTN repeat-like/Quinoprotein amine dehydrogenase"/>
    <property type="match status" value="1"/>
</dbReference>
<dbReference type="PANTHER" id="PTHR34512">
    <property type="entry name" value="CELL SURFACE PROTEIN"/>
    <property type="match status" value="1"/>
</dbReference>
<dbReference type="InterPro" id="IPR002372">
    <property type="entry name" value="PQQ_rpt_dom"/>
</dbReference>